<sequence>MKIKWNLDIDKTIGAGLVIVEVVGCSRRGESGRKWREKGLQSLAGNMCTGTVINITFKPNNDGFKPSSDDGKKVDQDLRNENECKDQEKEDKVNNTNNVISVSSTIIAAGRNEDNELSFDPTMPALEDVSIFNFSSDNEDDGTKWVFSNRKDERGIAIRNKGSLVAQGNTPEEEIDYDEVFAPS</sequence>
<gene>
    <name evidence="1" type="ORF">Tci_029245</name>
</gene>
<proteinExistence type="predicted"/>
<accession>A0A6L2L8U2</accession>
<comment type="caution">
    <text evidence="1">The sequence shown here is derived from an EMBL/GenBank/DDBJ whole genome shotgun (WGS) entry which is preliminary data.</text>
</comment>
<protein>
    <submittedName>
        <fullName evidence="1">Copia protein</fullName>
    </submittedName>
</protein>
<dbReference type="EMBL" id="BKCJ010003801">
    <property type="protein sequence ID" value="GEU57267.1"/>
    <property type="molecule type" value="Genomic_DNA"/>
</dbReference>
<reference evidence="1" key="1">
    <citation type="journal article" date="2019" name="Sci. Rep.">
        <title>Draft genome of Tanacetum cinerariifolium, the natural source of mosquito coil.</title>
        <authorList>
            <person name="Yamashiro T."/>
            <person name="Shiraishi A."/>
            <person name="Satake H."/>
            <person name="Nakayama K."/>
        </authorList>
    </citation>
    <scope>NUCLEOTIDE SEQUENCE</scope>
</reference>
<organism evidence="1">
    <name type="scientific">Tanacetum cinerariifolium</name>
    <name type="common">Dalmatian daisy</name>
    <name type="synonym">Chrysanthemum cinerariifolium</name>
    <dbReference type="NCBI Taxonomy" id="118510"/>
    <lineage>
        <taxon>Eukaryota</taxon>
        <taxon>Viridiplantae</taxon>
        <taxon>Streptophyta</taxon>
        <taxon>Embryophyta</taxon>
        <taxon>Tracheophyta</taxon>
        <taxon>Spermatophyta</taxon>
        <taxon>Magnoliopsida</taxon>
        <taxon>eudicotyledons</taxon>
        <taxon>Gunneridae</taxon>
        <taxon>Pentapetalae</taxon>
        <taxon>asterids</taxon>
        <taxon>campanulids</taxon>
        <taxon>Asterales</taxon>
        <taxon>Asteraceae</taxon>
        <taxon>Asteroideae</taxon>
        <taxon>Anthemideae</taxon>
        <taxon>Anthemidinae</taxon>
        <taxon>Tanacetum</taxon>
    </lineage>
</organism>
<evidence type="ECO:0000313" key="1">
    <source>
        <dbReference type="EMBL" id="GEU57267.1"/>
    </source>
</evidence>
<name>A0A6L2L8U2_TANCI</name>
<dbReference type="AlphaFoldDB" id="A0A6L2L8U2"/>